<evidence type="ECO:0000313" key="2">
    <source>
        <dbReference type="Proteomes" id="UP000322667"/>
    </source>
</evidence>
<dbReference type="AlphaFoldDB" id="A0A5D2R8S4"/>
<organism evidence="1 2">
    <name type="scientific">Gossypium tomentosum</name>
    <name type="common">Hawaiian cotton</name>
    <name type="synonym">Gossypium sandvicense</name>
    <dbReference type="NCBI Taxonomy" id="34277"/>
    <lineage>
        <taxon>Eukaryota</taxon>
        <taxon>Viridiplantae</taxon>
        <taxon>Streptophyta</taxon>
        <taxon>Embryophyta</taxon>
        <taxon>Tracheophyta</taxon>
        <taxon>Spermatophyta</taxon>
        <taxon>Magnoliopsida</taxon>
        <taxon>eudicotyledons</taxon>
        <taxon>Gunneridae</taxon>
        <taxon>Pentapetalae</taxon>
        <taxon>rosids</taxon>
        <taxon>malvids</taxon>
        <taxon>Malvales</taxon>
        <taxon>Malvaceae</taxon>
        <taxon>Malvoideae</taxon>
        <taxon>Gossypium</taxon>
    </lineage>
</organism>
<protein>
    <submittedName>
        <fullName evidence="1">Uncharacterized protein</fullName>
    </submittedName>
</protein>
<keyword evidence="2" id="KW-1185">Reference proteome</keyword>
<name>A0A5D2R8S4_GOSTO</name>
<sequence length="67" mass="7411">MNTVILANRPLSLLSVLKSSFATFPINLPISPRIFLLFRKPRSPGSRIHAIATDGKSWNGLKSNVHI</sequence>
<dbReference type="Proteomes" id="UP000322667">
    <property type="component" value="Chromosome A03"/>
</dbReference>
<evidence type="ECO:0000313" key="1">
    <source>
        <dbReference type="EMBL" id="TYI36718.1"/>
    </source>
</evidence>
<accession>A0A5D2R8S4</accession>
<reference evidence="1 2" key="1">
    <citation type="submission" date="2019-07" db="EMBL/GenBank/DDBJ databases">
        <title>WGS assembly of Gossypium tomentosum.</title>
        <authorList>
            <person name="Chen Z.J."/>
            <person name="Sreedasyam A."/>
            <person name="Ando A."/>
            <person name="Song Q."/>
            <person name="De L."/>
            <person name="Hulse-Kemp A."/>
            <person name="Ding M."/>
            <person name="Ye W."/>
            <person name="Kirkbride R."/>
            <person name="Jenkins J."/>
            <person name="Plott C."/>
            <person name="Lovell J."/>
            <person name="Lin Y.-M."/>
            <person name="Vaughn R."/>
            <person name="Liu B."/>
            <person name="Li W."/>
            <person name="Simpson S."/>
            <person name="Scheffler B."/>
            <person name="Saski C."/>
            <person name="Grover C."/>
            <person name="Hu G."/>
            <person name="Conover J."/>
            <person name="Carlson J."/>
            <person name="Shu S."/>
            <person name="Boston L."/>
            <person name="Williams M."/>
            <person name="Peterson D."/>
            <person name="Mcgee K."/>
            <person name="Jones D."/>
            <person name="Wendel J."/>
            <person name="Stelly D."/>
            <person name="Grimwood J."/>
            <person name="Schmutz J."/>
        </authorList>
    </citation>
    <scope>NUCLEOTIDE SEQUENCE [LARGE SCALE GENOMIC DNA]</scope>
    <source>
        <strain evidence="1">7179.01</strain>
    </source>
</reference>
<gene>
    <name evidence="1" type="ORF">ES332_A03G160200v1</name>
</gene>
<proteinExistence type="predicted"/>
<dbReference type="EMBL" id="CM017612">
    <property type="protein sequence ID" value="TYI36718.1"/>
    <property type="molecule type" value="Genomic_DNA"/>
</dbReference>